<dbReference type="RefSeq" id="WP_120788679.1">
    <property type="nucleotide sequence ID" value="NZ_CP032624.1"/>
</dbReference>
<dbReference type="PANTHER" id="PTHR43060:SF15">
    <property type="entry name" value="3-HYDROXYISOBUTYRATE DEHYDROGENASE-LIKE 1, MITOCHONDRIAL-RELATED"/>
    <property type="match status" value="1"/>
</dbReference>
<comment type="similarity">
    <text evidence="1">Belongs to the HIBADH-related family.</text>
</comment>
<dbReference type="GO" id="GO:0051287">
    <property type="term" value="F:NAD binding"/>
    <property type="evidence" value="ECO:0007669"/>
    <property type="project" value="InterPro"/>
</dbReference>
<evidence type="ECO:0000313" key="8">
    <source>
        <dbReference type="Proteomes" id="UP000275069"/>
    </source>
</evidence>
<dbReference type="InterPro" id="IPR036291">
    <property type="entry name" value="NAD(P)-bd_dom_sf"/>
</dbReference>
<evidence type="ECO:0000313" key="7">
    <source>
        <dbReference type="EMBL" id="AYG03147.1"/>
    </source>
</evidence>
<dbReference type="InterPro" id="IPR006115">
    <property type="entry name" value="6PGDH_NADP-bd"/>
</dbReference>
<dbReference type="SUPFAM" id="SSF51735">
    <property type="entry name" value="NAD(P)-binding Rossmann-fold domains"/>
    <property type="match status" value="1"/>
</dbReference>
<dbReference type="InterPro" id="IPR029154">
    <property type="entry name" value="HIBADH-like_NADP-bd"/>
</dbReference>
<dbReference type="InterPro" id="IPR015815">
    <property type="entry name" value="HIBADH-related"/>
</dbReference>
<dbReference type="GO" id="GO:0016491">
    <property type="term" value="F:oxidoreductase activity"/>
    <property type="evidence" value="ECO:0007669"/>
    <property type="project" value="UniProtKB-KW"/>
</dbReference>
<dbReference type="InterPro" id="IPR008927">
    <property type="entry name" value="6-PGluconate_DH-like_C_sf"/>
</dbReference>
<organism evidence="7 8">
    <name type="scientific">Gryllotalpicola protaetiae</name>
    <dbReference type="NCBI Taxonomy" id="2419771"/>
    <lineage>
        <taxon>Bacteria</taxon>
        <taxon>Bacillati</taxon>
        <taxon>Actinomycetota</taxon>
        <taxon>Actinomycetes</taxon>
        <taxon>Micrococcales</taxon>
        <taxon>Microbacteriaceae</taxon>
        <taxon>Gryllotalpicola</taxon>
    </lineage>
</organism>
<evidence type="ECO:0000259" key="6">
    <source>
        <dbReference type="Pfam" id="PF14833"/>
    </source>
</evidence>
<reference evidence="7 8" key="1">
    <citation type="submission" date="2018-09" db="EMBL/GenBank/DDBJ databases">
        <title>Genome sequencing of strain 2DFW10M-5.</title>
        <authorList>
            <person name="Heo J."/>
            <person name="Kim S.-J."/>
            <person name="Kwon S.-W."/>
        </authorList>
    </citation>
    <scope>NUCLEOTIDE SEQUENCE [LARGE SCALE GENOMIC DNA]</scope>
    <source>
        <strain evidence="7 8">2DFW10M-5</strain>
    </source>
</reference>
<evidence type="ECO:0000259" key="5">
    <source>
        <dbReference type="Pfam" id="PF03446"/>
    </source>
</evidence>
<accession>A0A387BQ49</accession>
<dbReference type="PIRSF" id="PIRSF000103">
    <property type="entry name" value="HIBADH"/>
    <property type="match status" value="1"/>
</dbReference>
<dbReference type="AlphaFoldDB" id="A0A387BQ49"/>
<dbReference type="Proteomes" id="UP000275069">
    <property type="component" value="Chromosome"/>
</dbReference>
<protein>
    <submittedName>
        <fullName evidence="7">NAD(P)-dependent oxidoreductase</fullName>
    </submittedName>
</protein>
<gene>
    <name evidence="7" type="ORF">D7I44_06135</name>
</gene>
<dbReference type="SUPFAM" id="SSF48179">
    <property type="entry name" value="6-phosphogluconate dehydrogenase C-terminal domain-like"/>
    <property type="match status" value="1"/>
</dbReference>
<evidence type="ECO:0000256" key="2">
    <source>
        <dbReference type="ARBA" id="ARBA00023002"/>
    </source>
</evidence>
<dbReference type="PANTHER" id="PTHR43060">
    <property type="entry name" value="3-HYDROXYISOBUTYRATE DEHYDROGENASE-LIKE 1, MITOCHONDRIAL-RELATED"/>
    <property type="match status" value="1"/>
</dbReference>
<keyword evidence="8" id="KW-1185">Reference proteome</keyword>
<sequence>MTAAAALRVGLVGCGNMGAAIAETLAAKCSLSVFDLDRDRRGTVSEKTGAAEVSSLVGLVPAADFFVLSLPSPSISAAVIDELLPELAPGAVIIETSTVSPSDVVAAHTRCAARGIPLVDAAILSGVAQMAQGASTLLIGGDDDDVRAAGPVLDALTADQLRFGAPGGGMAAKIGNNAVSHAVMVVLVESATMLAASGVPLESFGALLGRPDAGLLRPLTHRLMERVAAGDYAGGMPMEAARKDSTLALALAQKNGVPLFGVQAAHTVYEIAVSHGLGRDDYAAIASLWEGWTGTTLRTGAAKPGEPA</sequence>
<dbReference type="Gene3D" id="1.10.1040.10">
    <property type="entry name" value="N-(1-d-carboxylethyl)-l-norvaline Dehydrogenase, domain 2"/>
    <property type="match status" value="1"/>
</dbReference>
<dbReference type="EMBL" id="CP032624">
    <property type="protein sequence ID" value="AYG03147.1"/>
    <property type="molecule type" value="Genomic_DNA"/>
</dbReference>
<feature type="domain" description="3-hydroxyisobutyrate dehydrogenase-like NAD-binding" evidence="6">
    <location>
        <begin position="167"/>
        <end position="288"/>
    </location>
</feature>
<evidence type="ECO:0000256" key="3">
    <source>
        <dbReference type="ARBA" id="ARBA00023027"/>
    </source>
</evidence>
<dbReference type="Pfam" id="PF03446">
    <property type="entry name" value="NAD_binding_2"/>
    <property type="match status" value="1"/>
</dbReference>
<dbReference type="Pfam" id="PF14833">
    <property type="entry name" value="NAD_binding_11"/>
    <property type="match status" value="1"/>
</dbReference>
<evidence type="ECO:0000256" key="1">
    <source>
        <dbReference type="ARBA" id="ARBA00009080"/>
    </source>
</evidence>
<proteinExistence type="inferred from homology"/>
<name>A0A387BQ49_9MICO</name>
<dbReference type="KEGG" id="gry:D7I44_06135"/>
<evidence type="ECO:0000256" key="4">
    <source>
        <dbReference type="PIRSR" id="PIRSR000103-1"/>
    </source>
</evidence>
<keyword evidence="2" id="KW-0560">Oxidoreductase</keyword>
<dbReference type="GO" id="GO:0050661">
    <property type="term" value="F:NADP binding"/>
    <property type="evidence" value="ECO:0007669"/>
    <property type="project" value="InterPro"/>
</dbReference>
<keyword evidence="3" id="KW-0520">NAD</keyword>
<feature type="active site" evidence="4">
    <location>
        <position position="173"/>
    </location>
</feature>
<dbReference type="InterPro" id="IPR013328">
    <property type="entry name" value="6PGD_dom2"/>
</dbReference>
<feature type="domain" description="6-phosphogluconate dehydrogenase NADP-binding" evidence="5">
    <location>
        <begin position="8"/>
        <end position="158"/>
    </location>
</feature>
<dbReference type="OrthoDB" id="3185659at2"/>
<dbReference type="Gene3D" id="3.40.50.720">
    <property type="entry name" value="NAD(P)-binding Rossmann-like Domain"/>
    <property type="match status" value="1"/>
</dbReference>